<dbReference type="RefSeq" id="XP_025028085.1">
    <property type="nucleotide sequence ID" value="XM_025172317.1"/>
</dbReference>
<dbReference type="OrthoDB" id="5982442at2759"/>
<feature type="compositionally biased region" description="Polar residues" evidence="2">
    <location>
        <begin position="113"/>
        <end position="123"/>
    </location>
</feature>
<feature type="compositionally biased region" description="Polar residues" evidence="2">
    <location>
        <begin position="983"/>
        <end position="994"/>
    </location>
</feature>
<dbReference type="GeneID" id="103053945"/>
<evidence type="ECO:0000256" key="2">
    <source>
        <dbReference type="SAM" id="MobiDB-lite"/>
    </source>
</evidence>
<evidence type="ECO:0000313" key="3">
    <source>
        <dbReference type="Proteomes" id="UP000695026"/>
    </source>
</evidence>
<feature type="compositionally biased region" description="Basic and acidic residues" evidence="2">
    <location>
        <begin position="1043"/>
        <end position="1054"/>
    </location>
</feature>
<feature type="coiled-coil region" evidence="1">
    <location>
        <begin position="666"/>
        <end position="717"/>
    </location>
</feature>
<feature type="compositionally biased region" description="Polar residues" evidence="2">
    <location>
        <begin position="24"/>
        <end position="52"/>
    </location>
</feature>
<reference evidence="4" key="1">
    <citation type="submission" date="2025-08" db="UniProtKB">
        <authorList>
            <consortium name="RefSeq"/>
        </authorList>
    </citation>
    <scope>IDENTIFICATION</scope>
    <source>
        <tissue evidence="4">Liver</tissue>
    </source>
</reference>
<dbReference type="OMA" id="MENSFAH"/>
<feature type="compositionally biased region" description="Low complexity" evidence="2">
    <location>
        <begin position="1018"/>
        <end position="1031"/>
    </location>
</feature>
<feature type="coiled-coil region" evidence="1">
    <location>
        <begin position="832"/>
        <end position="883"/>
    </location>
</feature>
<accession>A0A9F5MXG5</accession>
<feature type="region of interest" description="Disordered" evidence="2">
    <location>
        <begin position="89"/>
        <end position="163"/>
    </location>
</feature>
<evidence type="ECO:0000256" key="1">
    <source>
        <dbReference type="SAM" id="Coils"/>
    </source>
</evidence>
<evidence type="ECO:0000313" key="4">
    <source>
        <dbReference type="RefSeq" id="XP_025028085.1"/>
    </source>
</evidence>
<dbReference type="Proteomes" id="UP000695026">
    <property type="component" value="Unplaced"/>
</dbReference>
<feature type="region of interest" description="Disordered" evidence="2">
    <location>
        <begin position="780"/>
        <end position="807"/>
    </location>
</feature>
<protein>
    <submittedName>
        <fullName evidence="4">Nuclear mitotic apparatus protein 1-like isoform X1</fullName>
    </submittedName>
</protein>
<keyword evidence="1" id="KW-0175">Coiled coil</keyword>
<feature type="region of interest" description="Disordered" evidence="2">
    <location>
        <begin position="20"/>
        <end position="52"/>
    </location>
</feature>
<name>A0A9F5MXG5_PYTBI</name>
<feature type="coiled-coil region" evidence="1">
    <location>
        <begin position="401"/>
        <end position="551"/>
    </location>
</feature>
<feature type="compositionally biased region" description="Polar residues" evidence="2">
    <location>
        <begin position="341"/>
        <end position="354"/>
    </location>
</feature>
<dbReference type="AlphaFoldDB" id="A0A9F5MXG5"/>
<keyword evidence="3" id="KW-1185">Reference proteome</keyword>
<proteinExistence type="predicted"/>
<gene>
    <name evidence="4" type="primary">LOC103053945</name>
</gene>
<organism evidence="3 4">
    <name type="scientific">Python bivittatus</name>
    <name type="common">Burmese python</name>
    <name type="synonym">Python molurus bivittatus</name>
    <dbReference type="NCBI Taxonomy" id="176946"/>
    <lineage>
        <taxon>Eukaryota</taxon>
        <taxon>Metazoa</taxon>
        <taxon>Chordata</taxon>
        <taxon>Craniata</taxon>
        <taxon>Vertebrata</taxon>
        <taxon>Euteleostomi</taxon>
        <taxon>Lepidosauria</taxon>
        <taxon>Squamata</taxon>
        <taxon>Bifurcata</taxon>
        <taxon>Unidentata</taxon>
        <taxon>Episquamata</taxon>
        <taxon>Toxicofera</taxon>
        <taxon>Serpentes</taxon>
        <taxon>Henophidia</taxon>
        <taxon>Pythonidae</taxon>
        <taxon>Python</taxon>
    </lineage>
</organism>
<feature type="region of interest" description="Disordered" evidence="2">
    <location>
        <begin position="956"/>
        <end position="1054"/>
    </location>
</feature>
<feature type="region of interest" description="Disordered" evidence="2">
    <location>
        <begin position="337"/>
        <end position="356"/>
    </location>
</feature>
<sequence>MLLRKWSGFRSLPSRYGGIDGGFQHSSVDTRGSGLPSQEAENTRGSPASFSQSLSAAGLEKIGADNVLPSKIPSQLETNGTTAALELISPRSTPRGASMKSLHLGPLPRAGSASLQPGAQDNGNRMDVTRRMGYSMQPPSSSLRRRNSLSHLPNYNTKDFNSDQPLARKMWNGSQLDLQATFLEETQRNAKLREGASLLAGPPNNPGERNLELEVDMMEFELCSLKQKQMESSFIHLEKEKKWLEMIRSEGRKRKGELDDKIFKVEMELAKAKSYFGKRDRHLLSQGLKPKGNVIQEKLDVGHELRNLQESLAALKNCIKALEEKRDEMVQQLKCVKEGEQSSPSHQAAANSLETKQERSQLQAAYKNIKLENVVLHQQVQHLSLEVELAQTKQKEFSEQIFALKSELANSKTQVNQQEQEKVLMKEEMESVRQLNKELSSKVAEGHQRLQALLEKLHLLEEEKKFHANHIQALEDERTQLLEEKEQHLLERTAEQQCQEEAVKALQGSCENLRESQIQLQKEKDLLQAHCQELERQAEELGKQLGEQQSVSQHWRNRWEQADVTLKTTEEALEKMSSQSQALPAKQVEAPLLLQIQLEACKQELELEQNCRQALHHQVQALQSGSQNSAKPTPEMFPEEADSDILVVQEELQKAWDLLKTREMVLEEQRLQLESARIQNTECNLERQRLEQHVHALEEQLAEKDKALRDLRQAKDVERAASEMRTSSELKITREGLGACYEKGHPCGLDAKVIGNPPQELEGLRLQHHLVTEQLKDLFRQRQQQQEGPRKHHDGGLKEKSSAASQNAPELLTTASESLGLPEESYLEFGGASRSEEAAQSLQQQLKAKTEMISAMACEIQALKEKNENLIKAKLRFQQQIQQIRQLSKRQPEKSPSELLVPRLSISPRDDLQSSHCNEMLAFSPQGGEAPFSSHGSRETQHAAVWEQWLQACSEDEQSGTSLNTRMVQKGPTPLPPDASHQPHGSLSDTSSPANKLLLAPMVSPKGPLSHAQGERALLSPCSSGLLSPKPFGAPRPWSPFRESAESPENRREL</sequence>